<dbReference type="RefSeq" id="WP_267186872.1">
    <property type="nucleotide sequence ID" value="NZ_JAPMKV010000010.1"/>
</dbReference>
<comment type="caution">
    <text evidence="1">The sequence shown here is derived from an EMBL/GenBank/DDBJ whole genome shotgun (WGS) entry which is preliminary data.</text>
</comment>
<gene>
    <name evidence="1" type="ORF">OS125_11475</name>
</gene>
<proteinExistence type="predicted"/>
<dbReference type="EMBL" id="JAPMKV010000010">
    <property type="protein sequence ID" value="MCX7445851.1"/>
    <property type="molecule type" value="Genomic_DNA"/>
</dbReference>
<sequence>MKNKPEVKQEHTKFRSGKWTLTTWSAGKTIVLNHDGPEHPQINDLNHITALFTAAKQWQAEHGEKQMRQPDKFLQKSAIWQVGEIGVQVDREKSPTKVTLEIEVIDAYRDLYKNLTLDAARELRDCLDAAITWAEGKPQ</sequence>
<accession>A0ABT3WUK9</accession>
<keyword evidence="2" id="KW-1185">Reference proteome</keyword>
<evidence type="ECO:0008006" key="3">
    <source>
        <dbReference type="Google" id="ProtNLM"/>
    </source>
</evidence>
<reference evidence="1" key="1">
    <citation type="submission" date="2022-11" db="EMBL/GenBank/DDBJ databases">
        <title>Corynebacterium sp. isolated from Penguins.</title>
        <authorList>
            <person name="Sedlar K."/>
            <person name="Svec P."/>
        </authorList>
    </citation>
    <scope>NUCLEOTIDE SEQUENCE</scope>
    <source>
        <strain evidence="1">P7003</strain>
    </source>
</reference>
<protein>
    <recommendedName>
        <fullName evidence="3">Phage protein</fullName>
    </recommendedName>
</protein>
<evidence type="ECO:0000313" key="1">
    <source>
        <dbReference type="EMBL" id="MCX7445851.1"/>
    </source>
</evidence>
<organism evidence="1 2">
    <name type="scientific">Corynebacterium pygosceleis</name>
    <dbReference type="NCBI Taxonomy" id="2800406"/>
    <lineage>
        <taxon>Bacteria</taxon>
        <taxon>Bacillati</taxon>
        <taxon>Actinomycetota</taxon>
        <taxon>Actinomycetes</taxon>
        <taxon>Mycobacteriales</taxon>
        <taxon>Corynebacteriaceae</taxon>
        <taxon>Corynebacterium</taxon>
    </lineage>
</organism>
<name>A0ABT3WUK9_9CORY</name>
<evidence type="ECO:0000313" key="2">
    <source>
        <dbReference type="Proteomes" id="UP001081709"/>
    </source>
</evidence>
<dbReference type="Proteomes" id="UP001081709">
    <property type="component" value="Unassembled WGS sequence"/>
</dbReference>